<dbReference type="AlphaFoldDB" id="A0A1I6QJB2"/>
<protein>
    <recommendedName>
        <fullName evidence="3">Phage gp6-like head-tail connector protein</fullName>
    </recommendedName>
</protein>
<organism evidence="1 2">
    <name type="scientific">Alloyangia pacifica</name>
    <dbReference type="NCBI Taxonomy" id="311180"/>
    <lineage>
        <taxon>Bacteria</taxon>
        <taxon>Pseudomonadati</taxon>
        <taxon>Pseudomonadota</taxon>
        <taxon>Alphaproteobacteria</taxon>
        <taxon>Rhodobacterales</taxon>
        <taxon>Roseobacteraceae</taxon>
        <taxon>Alloyangia</taxon>
    </lineage>
</organism>
<name>A0A1I6QJB2_9RHOB</name>
<dbReference type="Gene3D" id="1.10.3230.30">
    <property type="entry name" value="Phage gp6-like head-tail connector protein"/>
    <property type="match status" value="1"/>
</dbReference>
<gene>
    <name evidence="1" type="ORF">SAMN04488050_102116</name>
</gene>
<evidence type="ECO:0000313" key="1">
    <source>
        <dbReference type="EMBL" id="SFS52587.1"/>
    </source>
</evidence>
<dbReference type="Proteomes" id="UP000199392">
    <property type="component" value="Unassembled WGS sequence"/>
</dbReference>
<dbReference type="STRING" id="311180.SAMN04488050_102116"/>
<dbReference type="RefSeq" id="WP_092419184.1">
    <property type="nucleotide sequence ID" value="NZ_FNCL01000001.1"/>
</dbReference>
<sequence>MFRPTLITPPAGKPVGATECKSHAVVDYSEDDAIVEAMIDAAVSHFDGFRGVLGRAIILQTWQVEMGAWQRCVDLPVPDVSAVTITYADAAGEQQDGPNVRILATSGGTRVVLPNNWSFPATETGNPAPISIQFTCGFGDASAVPSAIKMAIMQMVAHMFAEREGISIAEPVYDRLIAPWRWARL</sequence>
<dbReference type="EMBL" id="FOZW01000002">
    <property type="protein sequence ID" value="SFS52587.1"/>
    <property type="molecule type" value="Genomic_DNA"/>
</dbReference>
<evidence type="ECO:0008006" key="3">
    <source>
        <dbReference type="Google" id="ProtNLM"/>
    </source>
</evidence>
<proteinExistence type="predicted"/>
<dbReference type="CDD" id="cd08054">
    <property type="entry name" value="gp6"/>
    <property type="match status" value="1"/>
</dbReference>
<reference evidence="2" key="1">
    <citation type="submission" date="2016-10" db="EMBL/GenBank/DDBJ databases">
        <authorList>
            <person name="Varghese N."/>
            <person name="Submissions S."/>
        </authorList>
    </citation>
    <scope>NUCLEOTIDE SEQUENCE [LARGE SCALE GENOMIC DNA]</scope>
    <source>
        <strain evidence="2">DSM 26894</strain>
    </source>
</reference>
<dbReference type="NCBIfam" id="TIGR02215">
    <property type="entry name" value="phage_chp_gp8"/>
    <property type="match status" value="1"/>
</dbReference>
<dbReference type="OrthoDB" id="8452228at2"/>
<keyword evidence="2" id="KW-1185">Reference proteome</keyword>
<dbReference type="InterPro" id="IPR011738">
    <property type="entry name" value="Phage_CHP"/>
</dbReference>
<accession>A0A1I6QJB2</accession>
<evidence type="ECO:0000313" key="2">
    <source>
        <dbReference type="Proteomes" id="UP000199392"/>
    </source>
</evidence>